<dbReference type="AlphaFoldDB" id="A0A9N9AH69"/>
<reference evidence="2" key="1">
    <citation type="submission" date="2021-06" db="EMBL/GenBank/DDBJ databases">
        <authorList>
            <person name="Kallberg Y."/>
            <person name="Tangrot J."/>
            <person name="Rosling A."/>
        </authorList>
    </citation>
    <scope>NUCLEOTIDE SEQUENCE</scope>
    <source>
        <strain evidence="2">UK204</strain>
    </source>
</reference>
<evidence type="ECO:0000256" key="1">
    <source>
        <dbReference type="SAM" id="MobiDB-lite"/>
    </source>
</evidence>
<evidence type="ECO:0000313" key="2">
    <source>
        <dbReference type="EMBL" id="CAG8532416.1"/>
    </source>
</evidence>
<accession>A0A9N9AH69</accession>
<comment type="caution">
    <text evidence="2">The sequence shown here is derived from an EMBL/GenBank/DDBJ whole genome shotgun (WGS) entry which is preliminary data.</text>
</comment>
<sequence length="193" mass="21714">NNIPQNHNNNRTGMVGYELKKFNGYSTEDSEEHIEEFRLWLTGSGIDVGAGYANRINAHSVFRAFLKGDAKDCKGHEKNNYSSNMGMTENEVRNLVKSMMISEQSQSVSQTISSKPQRNQSNQITLSQDDFKKIIAGLKGTITKGQQTLKKPPGPEKQKADDLVLDHLLENLIDDPGLPEEDYDYNPVEDLRL</sequence>
<evidence type="ECO:0000313" key="3">
    <source>
        <dbReference type="Proteomes" id="UP000789570"/>
    </source>
</evidence>
<name>A0A9N9AH69_9GLOM</name>
<gene>
    <name evidence="2" type="ORF">FCALED_LOCUS5239</name>
</gene>
<organism evidence="2 3">
    <name type="scientific">Funneliformis caledonium</name>
    <dbReference type="NCBI Taxonomy" id="1117310"/>
    <lineage>
        <taxon>Eukaryota</taxon>
        <taxon>Fungi</taxon>
        <taxon>Fungi incertae sedis</taxon>
        <taxon>Mucoromycota</taxon>
        <taxon>Glomeromycotina</taxon>
        <taxon>Glomeromycetes</taxon>
        <taxon>Glomerales</taxon>
        <taxon>Glomeraceae</taxon>
        <taxon>Funneliformis</taxon>
    </lineage>
</organism>
<feature type="non-terminal residue" evidence="2">
    <location>
        <position position="193"/>
    </location>
</feature>
<feature type="region of interest" description="Disordered" evidence="1">
    <location>
        <begin position="103"/>
        <end position="126"/>
    </location>
</feature>
<proteinExistence type="predicted"/>
<dbReference type="EMBL" id="CAJVPQ010001107">
    <property type="protein sequence ID" value="CAG8532416.1"/>
    <property type="molecule type" value="Genomic_DNA"/>
</dbReference>
<protein>
    <submittedName>
        <fullName evidence="2">8735_t:CDS:1</fullName>
    </submittedName>
</protein>
<dbReference type="OrthoDB" id="2442126at2759"/>
<keyword evidence="3" id="KW-1185">Reference proteome</keyword>
<dbReference type="Proteomes" id="UP000789570">
    <property type="component" value="Unassembled WGS sequence"/>
</dbReference>